<sequence>MAATGVVESSFGKTRLLIVDNTVTSRETQLLRFLNKIILRPICHKAATAPALVSGAIQVHWHQ</sequence>
<dbReference type="EMBL" id="GGEC01061754">
    <property type="protein sequence ID" value="MBX42238.1"/>
    <property type="molecule type" value="Transcribed_RNA"/>
</dbReference>
<organism evidence="1">
    <name type="scientific">Rhizophora mucronata</name>
    <name type="common">Asiatic mangrove</name>
    <dbReference type="NCBI Taxonomy" id="61149"/>
    <lineage>
        <taxon>Eukaryota</taxon>
        <taxon>Viridiplantae</taxon>
        <taxon>Streptophyta</taxon>
        <taxon>Embryophyta</taxon>
        <taxon>Tracheophyta</taxon>
        <taxon>Spermatophyta</taxon>
        <taxon>Magnoliopsida</taxon>
        <taxon>eudicotyledons</taxon>
        <taxon>Gunneridae</taxon>
        <taxon>Pentapetalae</taxon>
        <taxon>rosids</taxon>
        <taxon>fabids</taxon>
        <taxon>Malpighiales</taxon>
        <taxon>Rhizophoraceae</taxon>
        <taxon>Rhizophora</taxon>
    </lineage>
</organism>
<evidence type="ECO:0000313" key="1">
    <source>
        <dbReference type="EMBL" id="MBX42238.1"/>
    </source>
</evidence>
<proteinExistence type="predicted"/>
<reference evidence="1" key="1">
    <citation type="submission" date="2018-02" db="EMBL/GenBank/DDBJ databases">
        <title>Rhizophora mucronata_Transcriptome.</title>
        <authorList>
            <person name="Meera S.P."/>
            <person name="Sreeshan A."/>
            <person name="Augustine A."/>
        </authorList>
    </citation>
    <scope>NUCLEOTIDE SEQUENCE</scope>
    <source>
        <tissue evidence="1">Leaf</tissue>
    </source>
</reference>
<protein>
    <submittedName>
        <fullName evidence="1">Uncharacterized protein</fullName>
    </submittedName>
</protein>
<dbReference type="AlphaFoldDB" id="A0A2P2NIC4"/>
<accession>A0A2P2NIC4</accession>
<name>A0A2P2NIC4_RHIMU</name>